<sequence>MTKYLTEWGPLLKFSINKTYNQPILEFNIFGNQEQQKQDEQSSQFQNSNDYSQQLSAQQKNNSYFQKIRKKNNQTENRLVDSMLQDEIYMNEQKQRQKKFFLKNLININRQKDKDMELFIKNNKNIIQQHEIKFKLQKNKFNEDLINLNQNTDECYKSIPNSHNLDSSDKLNLNLQMESARSLFYNFDQVERSVEREKSISILGQQYNKNIQQPDFNLDTDFYTEGDELKNQIQGLHSAKQSQDNLIHNNNFQHIENQNIYYQEQKQNGKQAQQQKQKEKNEICFKNTKQLIPWNVQLYLAIIEFIKHKLIVKLIIN</sequence>
<protein>
    <submittedName>
        <fullName evidence="1">Uncharacterized protein</fullName>
    </submittedName>
</protein>
<gene>
    <name evidence="1" type="ORF">PPERSA_09442</name>
</gene>
<proteinExistence type="predicted"/>
<reference evidence="1 2" key="1">
    <citation type="journal article" date="2015" name="Sci. Rep.">
        <title>Genome of the facultative scuticociliatosis pathogen Pseudocohnilembus persalinus provides insight into its virulence through horizontal gene transfer.</title>
        <authorList>
            <person name="Xiong J."/>
            <person name="Wang G."/>
            <person name="Cheng J."/>
            <person name="Tian M."/>
            <person name="Pan X."/>
            <person name="Warren A."/>
            <person name="Jiang C."/>
            <person name="Yuan D."/>
            <person name="Miao W."/>
        </authorList>
    </citation>
    <scope>NUCLEOTIDE SEQUENCE [LARGE SCALE GENOMIC DNA]</scope>
    <source>
        <strain evidence="1">36N120E</strain>
    </source>
</reference>
<comment type="caution">
    <text evidence="1">The sequence shown here is derived from an EMBL/GenBank/DDBJ whole genome shotgun (WGS) entry which is preliminary data.</text>
</comment>
<dbReference type="InParanoid" id="A0A0V0Q9P3"/>
<evidence type="ECO:0000313" key="2">
    <source>
        <dbReference type="Proteomes" id="UP000054937"/>
    </source>
</evidence>
<dbReference type="Proteomes" id="UP000054937">
    <property type="component" value="Unassembled WGS sequence"/>
</dbReference>
<evidence type="ECO:0000313" key="1">
    <source>
        <dbReference type="EMBL" id="KRW98917.1"/>
    </source>
</evidence>
<organism evidence="1 2">
    <name type="scientific">Pseudocohnilembus persalinus</name>
    <name type="common">Ciliate</name>
    <dbReference type="NCBI Taxonomy" id="266149"/>
    <lineage>
        <taxon>Eukaryota</taxon>
        <taxon>Sar</taxon>
        <taxon>Alveolata</taxon>
        <taxon>Ciliophora</taxon>
        <taxon>Intramacronucleata</taxon>
        <taxon>Oligohymenophorea</taxon>
        <taxon>Scuticociliatia</taxon>
        <taxon>Philasterida</taxon>
        <taxon>Pseudocohnilembidae</taxon>
        <taxon>Pseudocohnilembus</taxon>
    </lineage>
</organism>
<dbReference type="AlphaFoldDB" id="A0A0V0Q9P3"/>
<keyword evidence="2" id="KW-1185">Reference proteome</keyword>
<dbReference type="EMBL" id="LDAU01000225">
    <property type="protein sequence ID" value="KRW98917.1"/>
    <property type="molecule type" value="Genomic_DNA"/>
</dbReference>
<name>A0A0V0Q9P3_PSEPJ</name>
<accession>A0A0V0Q9P3</accession>